<evidence type="ECO:0000256" key="2">
    <source>
        <dbReference type="ARBA" id="ARBA00022801"/>
    </source>
</evidence>
<dbReference type="Proteomes" id="UP001485459">
    <property type="component" value="Chromosome"/>
</dbReference>
<dbReference type="InterPro" id="IPR007431">
    <property type="entry name" value="ACP_PD"/>
</dbReference>
<evidence type="ECO:0000256" key="3">
    <source>
        <dbReference type="ARBA" id="ARBA00023098"/>
    </source>
</evidence>
<keyword evidence="5" id="KW-1185">Reference proteome</keyword>
<dbReference type="PANTHER" id="PTHR38764">
    <property type="entry name" value="ACYL CARRIER PROTEIN PHOSPHODIESTERASE"/>
    <property type="match status" value="1"/>
</dbReference>
<dbReference type="EMBL" id="CP149822">
    <property type="protein sequence ID" value="WZN43708.1"/>
    <property type="molecule type" value="Genomic_DNA"/>
</dbReference>
<keyword evidence="2" id="KW-0378">Hydrolase</keyword>
<protein>
    <submittedName>
        <fullName evidence="4">ACP phosphodiesterase</fullName>
    </submittedName>
</protein>
<dbReference type="RefSeq" id="WP_341838507.1">
    <property type="nucleotide sequence ID" value="NZ_CP149822.1"/>
</dbReference>
<dbReference type="Pfam" id="PF04336">
    <property type="entry name" value="ACP_PD"/>
    <property type="match status" value="1"/>
</dbReference>
<organism evidence="4 5">
    <name type="scientific">Chitinophaga pollutisoli</name>
    <dbReference type="NCBI Taxonomy" id="3133966"/>
    <lineage>
        <taxon>Bacteria</taxon>
        <taxon>Pseudomonadati</taxon>
        <taxon>Bacteroidota</taxon>
        <taxon>Chitinophagia</taxon>
        <taxon>Chitinophagales</taxon>
        <taxon>Chitinophagaceae</taxon>
        <taxon>Chitinophaga</taxon>
    </lineage>
</organism>
<evidence type="ECO:0000313" key="4">
    <source>
        <dbReference type="EMBL" id="WZN43708.1"/>
    </source>
</evidence>
<proteinExistence type="predicted"/>
<sequence>MNYLAHAYLSFHDPDVTAGQLIADFVKGKKVDDYPAPLRKGILLHRALDAYTDQHPASKTARDIFRPSSGLYGGVFLDVVYDHFLANDPARFTRPALERFAQEVYAAVDERLPLLPAAFRQMFAFMQSQNWLYHYHERDAILRSFGGIVRRSKYFQQPATVPYSVFTARYTDFRDCYNAFIRDAENFMKTLTKELS</sequence>
<keyword evidence="3" id="KW-0443">Lipid metabolism</keyword>
<keyword evidence="1" id="KW-0444">Lipid biosynthesis</keyword>
<gene>
    <name evidence="4" type="ORF">WJU16_11795</name>
</gene>
<dbReference type="PANTHER" id="PTHR38764:SF1">
    <property type="entry name" value="ACYL CARRIER PROTEIN PHOSPHODIESTERASE"/>
    <property type="match status" value="1"/>
</dbReference>
<evidence type="ECO:0000256" key="1">
    <source>
        <dbReference type="ARBA" id="ARBA00022516"/>
    </source>
</evidence>
<accession>A0ABZ2YVJ8</accession>
<name>A0ABZ2YVJ8_9BACT</name>
<reference evidence="5" key="1">
    <citation type="submission" date="2024-03" db="EMBL/GenBank/DDBJ databases">
        <title>Chitinophaga horti sp. nov., isolated from garden soil.</title>
        <authorList>
            <person name="Lee D.S."/>
            <person name="Han D.M."/>
            <person name="Baek J.H."/>
            <person name="Choi D.G."/>
            <person name="Jeon J.H."/>
            <person name="Jeon C.O."/>
        </authorList>
    </citation>
    <scope>NUCLEOTIDE SEQUENCE [LARGE SCALE GENOMIC DNA]</scope>
    <source>
        <strain evidence="5">GPA1</strain>
    </source>
</reference>
<evidence type="ECO:0000313" key="5">
    <source>
        <dbReference type="Proteomes" id="UP001485459"/>
    </source>
</evidence>